<protein>
    <submittedName>
        <fullName evidence="1">Uncharacterized protein</fullName>
    </submittedName>
</protein>
<evidence type="ECO:0000313" key="1">
    <source>
        <dbReference type="EMBL" id="TVY07343.1"/>
    </source>
</evidence>
<name>A0A559K5G8_9BACL</name>
<dbReference type="Proteomes" id="UP000317036">
    <property type="component" value="Unassembled WGS sequence"/>
</dbReference>
<keyword evidence="2" id="KW-1185">Reference proteome</keyword>
<proteinExistence type="predicted"/>
<sequence>MSRRKDTKVARYTRTKPRLLDDLHHLLNDNKFSPSFKFHHIRKDFLPSWTGIDENAENIAHMNNPFWSEDALTKLNENVEAGANDDREKLNELQHDHIVRILFFEEVLMDLVWKNKENKNLHVPKEALEFLFHHFGIGAMVTEHENQQKLDCVPYIVTRGKDKGQQKWKKKSHKWGMHLGFFDPTHPYYLNPWARYMDSNITMYKINHTTKQKEDLIYSDYAFDANKLSEREKNGYLYWKNIGTI</sequence>
<dbReference type="AlphaFoldDB" id="A0A559K5G8"/>
<evidence type="ECO:0000313" key="2">
    <source>
        <dbReference type="Proteomes" id="UP000317036"/>
    </source>
</evidence>
<gene>
    <name evidence="1" type="ORF">FPZ49_24170</name>
</gene>
<comment type="caution">
    <text evidence="1">The sequence shown here is derived from an EMBL/GenBank/DDBJ whole genome shotgun (WGS) entry which is preliminary data.</text>
</comment>
<accession>A0A559K5G8</accession>
<reference evidence="1 2" key="1">
    <citation type="submission" date="2019-07" db="EMBL/GenBank/DDBJ databases">
        <authorList>
            <person name="Kim J."/>
        </authorList>
    </citation>
    <scope>NUCLEOTIDE SEQUENCE [LARGE SCALE GENOMIC DNA]</scope>
    <source>
        <strain evidence="1 2">JC52</strain>
    </source>
</reference>
<dbReference type="EMBL" id="VNJI01000038">
    <property type="protein sequence ID" value="TVY07343.1"/>
    <property type="molecule type" value="Genomic_DNA"/>
</dbReference>
<dbReference type="RefSeq" id="WP_144851860.1">
    <property type="nucleotide sequence ID" value="NZ_VNJI01000038.1"/>
</dbReference>
<organism evidence="1 2">
    <name type="scientific">Paenibacillus cremeus</name>
    <dbReference type="NCBI Taxonomy" id="2163881"/>
    <lineage>
        <taxon>Bacteria</taxon>
        <taxon>Bacillati</taxon>
        <taxon>Bacillota</taxon>
        <taxon>Bacilli</taxon>
        <taxon>Bacillales</taxon>
        <taxon>Paenibacillaceae</taxon>
        <taxon>Paenibacillus</taxon>
    </lineage>
</organism>